<dbReference type="PANTHER" id="PTHR30258">
    <property type="entry name" value="TYPE II SECRETION SYSTEM PROTEIN GSPE-RELATED"/>
    <property type="match status" value="1"/>
</dbReference>
<reference evidence="5 6" key="1">
    <citation type="submission" date="2020-04" db="EMBL/GenBank/DDBJ databases">
        <authorList>
            <person name="Hitch T.C.A."/>
            <person name="Wylensek D."/>
            <person name="Clavel T."/>
        </authorList>
    </citation>
    <scope>NUCLEOTIDE SEQUENCE [LARGE SCALE GENOMIC DNA]</scope>
    <source>
        <strain evidence="5 6">PG-251-APC-1</strain>
    </source>
</reference>
<organism evidence="5 6">
    <name type="scientific">Desulfovibrio piger</name>
    <dbReference type="NCBI Taxonomy" id="901"/>
    <lineage>
        <taxon>Bacteria</taxon>
        <taxon>Pseudomonadati</taxon>
        <taxon>Thermodesulfobacteriota</taxon>
        <taxon>Desulfovibrionia</taxon>
        <taxon>Desulfovibrionales</taxon>
        <taxon>Desulfovibrionaceae</taxon>
        <taxon>Desulfovibrio</taxon>
    </lineage>
</organism>
<dbReference type="Gene3D" id="3.30.450.90">
    <property type="match status" value="1"/>
</dbReference>
<evidence type="ECO:0000256" key="1">
    <source>
        <dbReference type="ARBA" id="ARBA00006611"/>
    </source>
</evidence>
<proteinExistence type="inferred from homology"/>
<gene>
    <name evidence="5" type="primary">tadA</name>
    <name evidence="5" type="ORF">HF854_05930</name>
</gene>
<comment type="caution">
    <text evidence="5">The sequence shown here is derived from an EMBL/GenBank/DDBJ whole genome shotgun (WGS) entry which is preliminary data.</text>
</comment>
<dbReference type="PANTHER" id="PTHR30258:SF3">
    <property type="entry name" value="SLL1921 PROTEIN"/>
    <property type="match status" value="1"/>
</dbReference>
<comment type="similarity">
    <text evidence="1">Belongs to the GSP E family.</text>
</comment>
<dbReference type="AlphaFoldDB" id="A0A848C9Y7"/>
<evidence type="ECO:0000259" key="4">
    <source>
        <dbReference type="Pfam" id="PF00437"/>
    </source>
</evidence>
<evidence type="ECO:0000313" key="6">
    <source>
        <dbReference type="Proteomes" id="UP000522333"/>
    </source>
</evidence>
<name>A0A848C9Y7_9BACT</name>
<dbReference type="SUPFAM" id="SSF52540">
    <property type="entry name" value="P-loop containing nucleoside triphosphate hydrolases"/>
    <property type="match status" value="1"/>
</dbReference>
<sequence length="532" mass="58627">MHTRITQLISDLPDQIRARIALMDDSLIVSDEIQGNMAFINFASNFAVIGIKVFSFVPPSRFDAEFSRYASRSGIGDNEVQQLAIDLIARGFKAGATDIHIADMGTHVRTRFRVLGLLRDDMEFDAETGRHMIRTIYEHLGAAQDAPAFDPISRLDGRIINRDYLPQGLYSVRIHSEPIECDGAPDGKGTFMPLRLLHDTSGASGSLEERLAKLGYTNETIEVVDQAGTKRLAQAQTRLFRTLAARTGIVFISGPTGSGKSTALAHCMEALIEERPGDNFLSIEDPPEKPIRGMYQIPVNSKEGDERGDAYTNAIAGTNRDDTDTVMIGEIRYAEAALATIEVALSGNAVWATIHAADALGIIQRLDVQLRSRVADPLNIVCDPIVLSGLVFQRLVPKLCPYCKIRLKDRPDAIAPDLLDRLRNSMPEDCLDEVCIRGSGCEHCMESGHPGLHRQTVVAEVIAVDRQLLALLRQRQHEEAKKYWLSELGGMTYLEHARHLIMSGVLDPAITEEMLAMPINADVESGKRGQHA</sequence>
<keyword evidence="3" id="KW-0067">ATP-binding</keyword>
<keyword evidence="2" id="KW-0547">Nucleotide-binding</keyword>
<dbReference type="Gene3D" id="3.40.50.300">
    <property type="entry name" value="P-loop containing nucleotide triphosphate hydrolases"/>
    <property type="match status" value="1"/>
</dbReference>
<dbReference type="GO" id="GO:0005524">
    <property type="term" value="F:ATP binding"/>
    <property type="evidence" value="ECO:0007669"/>
    <property type="project" value="UniProtKB-KW"/>
</dbReference>
<dbReference type="EMBL" id="JABAFY010000016">
    <property type="protein sequence ID" value="NME52072.1"/>
    <property type="molecule type" value="Genomic_DNA"/>
</dbReference>
<evidence type="ECO:0000313" key="5">
    <source>
        <dbReference type="EMBL" id="NME52072.1"/>
    </source>
</evidence>
<protein>
    <submittedName>
        <fullName evidence="5">Flp pilus assembly complex ATPase component TadA</fullName>
    </submittedName>
</protein>
<evidence type="ECO:0000256" key="3">
    <source>
        <dbReference type="ARBA" id="ARBA00022840"/>
    </source>
</evidence>
<dbReference type="InterPro" id="IPR001482">
    <property type="entry name" value="T2SS/T4SS_dom"/>
</dbReference>
<dbReference type="Pfam" id="PF00437">
    <property type="entry name" value="T2SSE"/>
    <property type="match status" value="1"/>
</dbReference>
<dbReference type="Proteomes" id="UP000522333">
    <property type="component" value="Unassembled WGS sequence"/>
</dbReference>
<dbReference type="GO" id="GO:0005886">
    <property type="term" value="C:plasma membrane"/>
    <property type="evidence" value="ECO:0007669"/>
    <property type="project" value="TreeGrafter"/>
</dbReference>
<accession>A0A848C9Y7</accession>
<evidence type="ECO:0000256" key="2">
    <source>
        <dbReference type="ARBA" id="ARBA00022741"/>
    </source>
</evidence>
<feature type="domain" description="Bacterial type II secretion system protein E" evidence="4">
    <location>
        <begin position="233"/>
        <end position="505"/>
    </location>
</feature>
<dbReference type="InterPro" id="IPR027417">
    <property type="entry name" value="P-loop_NTPase"/>
</dbReference>
<dbReference type="GO" id="GO:0016887">
    <property type="term" value="F:ATP hydrolysis activity"/>
    <property type="evidence" value="ECO:0007669"/>
    <property type="project" value="TreeGrafter"/>
</dbReference>
<dbReference type="RefSeq" id="WP_168935468.1">
    <property type="nucleotide sequence ID" value="NZ_JABAFY010000016.1"/>
</dbReference>